<organism evidence="1 2">
    <name type="scientific">Rhodococcus olei</name>
    <dbReference type="NCBI Taxonomy" id="2161675"/>
    <lineage>
        <taxon>Bacteria</taxon>
        <taxon>Bacillati</taxon>
        <taxon>Actinomycetota</taxon>
        <taxon>Actinomycetes</taxon>
        <taxon>Mycobacteriales</taxon>
        <taxon>Nocardiaceae</taxon>
        <taxon>Rhodococcus</taxon>
    </lineage>
</organism>
<sequence>MTGATRDTVTVAARQAWLGRWAGPTRFALRGGLIRVLGPDRATTPTAGLTFDGTVFPGFRDAHVHLELVDAAALFAGGLDEVYDLGAGLAAAAHWTSRSDRPTPGRPRIRFAGQFLTAPGGYPGDRAWAPTGSVREITGPSDAADAVTEQVCAGADFVKVTLNSDAGPVLPDGTLRAVVTAAHRLSRGVVAHAEGAGQVDRALAAGVDVLAHAPWTERLGERVVRDAARSMRWISTLDIHRGHDREVAGDNLRRFHAAGGRVRYGTDLGNGDLPAGVNASEVAALFAAGLDRAAVLAAMIDGAAALRFSAGLSRFCWIPGTPPSDDGDFASWLTGARIVAAADLEEELR</sequence>
<protein>
    <recommendedName>
        <fullName evidence="3">Imidazolonepropionase-like amidohydrolase</fullName>
    </recommendedName>
</protein>
<keyword evidence="2" id="KW-1185">Reference proteome</keyword>
<dbReference type="PANTHER" id="PTHR43135:SF3">
    <property type="entry name" value="ALPHA-D-RIBOSE 1-METHYLPHOSPHONATE 5-TRIPHOSPHATE DIPHOSPHATASE"/>
    <property type="match status" value="1"/>
</dbReference>
<dbReference type="InterPro" id="IPR032466">
    <property type="entry name" value="Metal_Hydrolase"/>
</dbReference>
<comment type="caution">
    <text evidence="1">The sequence shown here is derived from an EMBL/GenBank/DDBJ whole genome shotgun (WGS) entry which is preliminary data.</text>
</comment>
<dbReference type="EMBL" id="BAABFB010000030">
    <property type="protein sequence ID" value="GAA4477275.1"/>
    <property type="molecule type" value="Genomic_DNA"/>
</dbReference>
<gene>
    <name evidence="1" type="ORF">GCM10023094_19120</name>
</gene>
<dbReference type="SUPFAM" id="SSF51556">
    <property type="entry name" value="Metallo-dependent hydrolases"/>
    <property type="match status" value="1"/>
</dbReference>
<proteinExistence type="predicted"/>
<evidence type="ECO:0000313" key="2">
    <source>
        <dbReference type="Proteomes" id="UP001501183"/>
    </source>
</evidence>
<evidence type="ECO:0000313" key="1">
    <source>
        <dbReference type="EMBL" id="GAA4477275.1"/>
    </source>
</evidence>
<name>A0ABP8P0S3_9NOCA</name>
<evidence type="ECO:0008006" key="3">
    <source>
        <dbReference type="Google" id="ProtNLM"/>
    </source>
</evidence>
<reference evidence="2" key="1">
    <citation type="journal article" date="2019" name="Int. J. Syst. Evol. Microbiol.">
        <title>The Global Catalogue of Microorganisms (GCM) 10K type strain sequencing project: providing services to taxonomists for standard genome sequencing and annotation.</title>
        <authorList>
            <consortium name="The Broad Institute Genomics Platform"/>
            <consortium name="The Broad Institute Genome Sequencing Center for Infectious Disease"/>
            <person name="Wu L."/>
            <person name="Ma J."/>
        </authorList>
    </citation>
    <scope>NUCLEOTIDE SEQUENCE [LARGE SCALE GENOMIC DNA]</scope>
    <source>
        <strain evidence="2">JCM 32206</strain>
    </source>
</reference>
<dbReference type="PANTHER" id="PTHR43135">
    <property type="entry name" value="ALPHA-D-RIBOSE 1-METHYLPHOSPHONATE 5-TRIPHOSPHATE DIPHOSPHATASE"/>
    <property type="match status" value="1"/>
</dbReference>
<dbReference type="InterPro" id="IPR051781">
    <property type="entry name" value="Metallo-dep_Hydrolase"/>
</dbReference>
<dbReference type="Proteomes" id="UP001501183">
    <property type="component" value="Unassembled WGS sequence"/>
</dbReference>
<dbReference type="RefSeq" id="WP_345344051.1">
    <property type="nucleotide sequence ID" value="NZ_BAABFB010000030.1"/>
</dbReference>
<accession>A0ABP8P0S3</accession>
<dbReference type="Gene3D" id="3.20.20.140">
    <property type="entry name" value="Metal-dependent hydrolases"/>
    <property type="match status" value="1"/>
</dbReference>